<evidence type="ECO:0000313" key="7">
    <source>
        <dbReference type="EMBL" id="VDK87902.1"/>
    </source>
</evidence>
<feature type="compositionally biased region" description="Low complexity" evidence="3">
    <location>
        <begin position="835"/>
        <end position="848"/>
    </location>
</feature>
<gene>
    <name evidence="7" type="ORF">NLS_LOCUS8398</name>
</gene>
<keyword evidence="4" id="KW-0812">Transmembrane</keyword>
<evidence type="ECO:0000259" key="6">
    <source>
        <dbReference type="PROSITE" id="PS51252"/>
    </source>
</evidence>
<feature type="domain" description="Antistasin-like" evidence="6">
    <location>
        <begin position="319"/>
        <end position="345"/>
    </location>
</feature>
<dbReference type="InterPro" id="IPR011061">
    <property type="entry name" value="Hirudin/antistatin"/>
</dbReference>
<dbReference type="GO" id="GO:0005886">
    <property type="term" value="C:plasma membrane"/>
    <property type="evidence" value="ECO:0007669"/>
    <property type="project" value="TreeGrafter"/>
</dbReference>
<feature type="domain" description="Antistasin-like" evidence="6">
    <location>
        <begin position="356"/>
        <end position="384"/>
    </location>
</feature>
<keyword evidence="1" id="KW-0732">Signal</keyword>
<keyword evidence="4" id="KW-0472">Membrane</keyword>
<evidence type="ECO:0000259" key="5">
    <source>
        <dbReference type="PROSITE" id="PS50184"/>
    </source>
</evidence>
<keyword evidence="4" id="KW-1133">Transmembrane helix</keyword>
<dbReference type="Pfam" id="PF02822">
    <property type="entry name" value="Antistasin"/>
    <property type="match status" value="3"/>
</dbReference>
<reference evidence="7 8" key="1">
    <citation type="submission" date="2018-08" db="EMBL/GenBank/DDBJ databases">
        <authorList>
            <person name="Laetsch R D."/>
            <person name="Stevens L."/>
            <person name="Kumar S."/>
            <person name="Blaxter L. M."/>
        </authorList>
    </citation>
    <scope>NUCLEOTIDE SEQUENCE [LARGE SCALE GENOMIC DNA]</scope>
</reference>
<dbReference type="PANTHER" id="PTHR46439">
    <property type="entry name" value="CYSTEINE-RICH MOTOR NEURON 1 PROTEIN"/>
    <property type="match status" value="1"/>
</dbReference>
<dbReference type="AlphaFoldDB" id="A0A3P6TIF9"/>
<accession>A0A3P6TIF9</accession>
<dbReference type="SMART" id="SM00214">
    <property type="entry name" value="VWC"/>
    <property type="match status" value="7"/>
</dbReference>
<dbReference type="STRING" id="42156.A0A3P6TIF9"/>
<dbReference type="InterPro" id="IPR001007">
    <property type="entry name" value="VWF_dom"/>
</dbReference>
<evidence type="ECO:0000256" key="1">
    <source>
        <dbReference type="ARBA" id="ARBA00022729"/>
    </source>
</evidence>
<feature type="domain" description="VWFC" evidence="5">
    <location>
        <begin position="177"/>
        <end position="236"/>
    </location>
</feature>
<protein>
    <recommendedName>
        <fullName evidence="9">VWFC domain-containing protein</fullName>
    </recommendedName>
</protein>
<feature type="domain" description="VWFC" evidence="5">
    <location>
        <begin position="661"/>
        <end position="717"/>
    </location>
</feature>
<sequence length="901" mass="99362">MWPENCLKAKCDMVYLHKCPEDSRLVIPPPPPGECCAPPGECHCDVQKCYALVPVCEKGLERVLVRKGINEPGHCCDIFRCKKPELQCENVHCDRHFLDYNEEECPDDSIRTASYVPAGTCCPISSECRCRASICIPASCPEGQKVKILLKGDGTPGRCCDRFTCEDGDDVLSADGRRCPYNGEMYDDGEQWHTNSCEQCKCKGGIALCSKMTCASPPSHCTWVAIPENECCPVCLGCQADGEKHKRNETWQKDDCTSCSCGPDGIHYCQKHMCQVECDNPRKIPGQCCPICDAVVNGWNGRNSKILSEPIVIVNPAICPSLEHCPLRCENGLLRDLNGCFQCKCAPVQKVISSSCQELSDVNCDKICAHGYLRDEKSCAVCKCAKCPPLHQCYKHCLYGFESNTNGCPVCKCRAMGRIDAKLLSVRKEQDGWDKCYSLSTQTSELFERDSGEWWNDGCRHCFCEQKHEFCSLISCPQRNVSCPIEHWKKREDACCASCDLKPSMELSKHEHTVCQSAGRLFVDGETWQLAPCTSCTCRVGNVLCRVVECPPIACPTPIFDERNQCCPKCPEETKLSTGSEGTLRNGGKVVCTDNNYVVHVAGSSWRTDECTSCKCVAIDGEAKIKCFEEKCRQLTDCRGMPLTIKGRCCPVCSDVLSSSAVCSFGDNVYSVNEEWRDGPCRNCTCQPGGGTICKEQQCAKCNESIQVPGQCCPICKDVEWRSFGEGQLHTVLLNGNDSPSLSSNSQMNTMLYGLCLTGFIFTAVIVFILIYKFIKQSKNSEEKYNLQKSPIHYDSSTVLLSATKAIGSTPQLYEDMSIRRNSCGDGQSELLISSNSETSSASSSNGSSGYGPHYDTLPLNPVKKSVSRTKSMDYGIRRGFGSFKNNAFGKLGNKHGSCNV</sequence>
<dbReference type="InterPro" id="IPR052624">
    <property type="entry name" value="CRIM1"/>
</dbReference>
<organism evidence="7 8">
    <name type="scientific">Litomosoides sigmodontis</name>
    <name type="common">Filarial nematode worm</name>
    <dbReference type="NCBI Taxonomy" id="42156"/>
    <lineage>
        <taxon>Eukaryota</taxon>
        <taxon>Metazoa</taxon>
        <taxon>Ecdysozoa</taxon>
        <taxon>Nematoda</taxon>
        <taxon>Chromadorea</taxon>
        <taxon>Rhabditida</taxon>
        <taxon>Spirurina</taxon>
        <taxon>Spiruromorpha</taxon>
        <taxon>Filarioidea</taxon>
        <taxon>Onchocercidae</taxon>
        <taxon>Litomosoides</taxon>
    </lineage>
</organism>
<feature type="domain" description="VWFC" evidence="5">
    <location>
        <begin position="513"/>
        <end position="571"/>
    </location>
</feature>
<dbReference type="SUPFAM" id="SSF57603">
    <property type="entry name" value="FnI-like domain"/>
    <property type="match status" value="5"/>
</dbReference>
<evidence type="ECO:0000256" key="4">
    <source>
        <dbReference type="SAM" id="Phobius"/>
    </source>
</evidence>
<evidence type="ECO:0000256" key="3">
    <source>
        <dbReference type="SAM" id="MobiDB-lite"/>
    </source>
</evidence>
<dbReference type="PROSITE" id="PS01208">
    <property type="entry name" value="VWFC_1"/>
    <property type="match status" value="5"/>
</dbReference>
<feature type="domain" description="VWFC" evidence="5">
    <location>
        <begin position="233"/>
        <end position="293"/>
    </location>
</feature>
<dbReference type="PROSITE" id="PS50184">
    <property type="entry name" value="VWFC_2"/>
    <property type="match status" value="5"/>
</dbReference>
<dbReference type="EMBL" id="UYRX01001050">
    <property type="protein sequence ID" value="VDK87902.1"/>
    <property type="molecule type" value="Genomic_DNA"/>
</dbReference>
<evidence type="ECO:0000313" key="8">
    <source>
        <dbReference type="Proteomes" id="UP000277928"/>
    </source>
</evidence>
<evidence type="ECO:0000256" key="2">
    <source>
        <dbReference type="ARBA" id="ARBA00022737"/>
    </source>
</evidence>
<feature type="domain" description="VWFC" evidence="5">
    <location>
        <begin position="590"/>
        <end position="654"/>
    </location>
</feature>
<dbReference type="OMA" id="DENDIAH"/>
<name>A0A3P6TIF9_LITSI</name>
<dbReference type="SMART" id="SM00215">
    <property type="entry name" value="VWC_out"/>
    <property type="match status" value="2"/>
</dbReference>
<dbReference type="Pfam" id="PF00093">
    <property type="entry name" value="VWC"/>
    <property type="match status" value="2"/>
</dbReference>
<dbReference type="PROSITE" id="PS51252">
    <property type="entry name" value="ANTISTASIN"/>
    <property type="match status" value="3"/>
</dbReference>
<dbReference type="Proteomes" id="UP000277928">
    <property type="component" value="Unassembled WGS sequence"/>
</dbReference>
<proteinExistence type="predicted"/>
<dbReference type="OrthoDB" id="5976811at2759"/>
<dbReference type="GO" id="GO:0004867">
    <property type="term" value="F:serine-type endopeptidase inhibitor activity"/>
    <property type="evidence" value="ECO:0007669"/>
    <property type="project" value="InterPro"/>
</dbReference>
<dbReference type="Gene3D" id="6.20.200.20">
    <property type="match status" value="5"/>
</dbReference>
<feature type="region of interest" description="Disordered" evidence="3">
    <location>
        <begin position="835"/>
        <end position="863"/>
    </location>
</feature>
<dbReference type="SUPFAM" id="SSF57262">
    <property type="entry name" value="Leech antihemostatic proteins"/>
    <property type="match status" value="1"/>
</dbReference>
<evidence type="ECO:0008006" key="9">
    <source>
        <dbReference type="Google" id="ProtNLM"/>
    </source>
</evidence>
<feature type="transmembrane region" description="Helical" evidence="4">
    <location>
        <begin position="751"/>
        <end position="775"/>
    </location>
</feature>
<keyword evidence="8" id="KW-1185">Reference proteome</keyword>
<dbReference type="InterPro" id="IPR004094">
    <property type="entry name" value="Antistasin-like"/>
</dbReference>
<dbReference type="Gene3D" id="2.10.22.10">
    <property type="entry name" value="Antistasin, domain 1"/>
    <property type="match status" value="3"/>
</dbReference>
<feature type="domain" description="Antistasin-like" evidence="6">
    <location>
        <begin position="387"/>
        <end position="413"/>
    </location>
</feature>
<dbReference type="Pfam" id="PF23334">
    <property type="entry name" value="VWC2L_2nd"/>
    <property type="match status" value="2"/>
</dbReference>
<keyword evidence="2" id="KW-0677">Repeat</keyword>
<dbReference type="PANTHER" id="PTHR46439:SF1">
    <property type="entry name" value="CYSTEINE-RICH MOTOR NEURON 1 PROTEIN"/>
    <property type="match status" value="1"/>
</dbReference>